<gene>
    <name evidence="2" type="ORF">VFPBJ_11066</name>
</gene>
<evidence type="ECO:0000313" key="2">
    <source>
        <dbReference type="EMBL" id="OAQ67471.1"/>
    </source>
</evidence>
<dbReference type="Proteomes" id="UP000078240">
    <property type="component" value="Unassembled WGS sequence"/>
</dbReference>
<comment type="caution">
    <text evidence="2">The sequence shown here is derived from an EMBL/GenBank/DDBJ whole genome shotgun (WGS) entry which is preliminary data.</text>
</comment>
<reference evidence="2 3" key="1">
    <citation type="submission" date="2016-01" db="EMBL/GenBank/DDBJ databases">
        <title>Biosynthesis of antibiotic leucinostatins and their inhibition on Phytophthora in bio-control Purpureocillium lilacinum.</title>
        <authorList>
            <person name="Wang G."/>
            <person name="Liu Z."/>
            <person name="Lin R."/>
            <person name="Li E."/>
            <person name="Mao Z."/>
            <person name="Ling J."/>
            <person name="Yin W."/>
            <person name="Xie B."/>
        </authorList>
    </citation>
    <scope>NUCLEOTIDE SEQUENCE [LARGE SCALE GENOMIC DNA]</scope>
    <source>
        <strain evidence="2">PLBJ-1</strain>
    </source>
</reference>
<evidence type="ECO:0000313" key="3">
    <source>
        <dbReference type="Proteomes" id="UP000078240"/>
    </source>
</evidence>
<organism evidence="2 3">
    <name type="scientific">Purpureocillium lilacinum</name>
    <name type="common">Paecilomyces lilacinus</name>
    <dbReference type="NCBI Taxonomy" id="33203"/>
    <lineage>
        <taxon>Eukaryota</taxon>
        <taxon>Fungi</taxon>
        <taxon>Dikarya</taxon>
        <taxon>Ascomycota</taxon>
        <taxon>Pezizomycotina</taxon>
        <taxon>Sordariomycetes</taxon>
        <taxon>Hypocreomycetidae</taxon>
        <taxon>Hypocreales</taxon>
        <taxon>Ophiocordycipitaceae</taxon>
        <taxon>Purpureocillium</taxon>
    </lineage>
</organism>
<sequence length="182" mass="19724">MVLSSAAEPATEAIVGRAGRLSRHVYVTRQLPQLSLRSRAAVQGQSASSAADHPPLGCDPTHLLPATRRSACLAQASKTAQRPPSSGVHNQVSIPVSTCTSFCRAEIPLSAGGARRRTSASSPRMLHQAGGSSLIHCRHIAHQWPLLALFLHLLKHLALRAPRDRTSALRSKLRWPIPFRHR</sequence>
<feature type="compositionally biased region" description="Low complexity" evidence="1">
    <location>
        <begin position="38"/>
        <end position="51"/>
    </location>
</feature>
<name>A0A179FQP3_PURLI</name>
<feature type="region of interest" description="Disordered" evidence="1">
    <location>
        <begin position="38"/>
        <end position="60"/>
    </location>
</feature>
<accession>A0A179FQP3</accession>
<dbReference type="EMBL" id="LSBH01000012">
    <property type="protein sequence ID" value="OAQ67471.1"/>
    <property type="molecule type" value="Genomic_DNA"/>
</dbReference>
<protein>
    <submittedName>
        <fullName evidence="2">Uncharacterized protein</fullName>
    </submittedName>
</protein>
<dbReference type="AlphaFoldDB" id="A0A179FQP3"/>
<proteinExistence type="predicted"/>
<evidence type="ECO:0000256" key="1">
    <source>
        <dbReference type="SAM" id="MobiDB-lite"/>
    </source>
</evidence>